<dbReference type="Gene3D" id="3.40.50.300">
    <property type="entry name" value="P-loop containing nucleotide triphosphate hydrolases"/>
    <property type="match status" value="1"/>
</dbReference>
<comment type="caution">
    <text evidence="1">The sequence shown here is derived from an EMBL/GenBank/DDBJ whole genome shotgun (WGS) entry which is preliminary data.</text>
</comment>
<dbReference type="Proteomes" id="UP001232245">
    <property type="component" value="Unassembled WGS sequence"/>
</dbReference>
<accession>A0ABT9Z1C1</accession>
<protein>
    <submittedName>
        <fullName evidence="1">Uridine kinase</fullName>
    </submittedName>
</protein>
<proteinExistence type="predicted"/>
<sequence>MNCMQKKPFVISISSVSGGGKTAVIHALTKRLHKAKAIYFDEYDLEGPSNFSERVKRGGDYNEWNVNPIRQDIQKL</sequence>
<dbReference type="EMBL" id="JAUSTZ010000003">
    <property type="protein sequence ID" value="MDQ0226045.1"/>
    <property type="molecule type" value="Genomic_DNA"/>
</dbReference>
<dbReference type="InterPro" id="IPR027417">
    <property type="entry name" value="P-loop_NTPase"/>
</dbReference>
<gene>
    <name evidence="1" type="ORF">J2S02_002389</name>
</gene>
<keyword evidence="1" id="KW-0418">Kinase</keyword>
<dbReference type="RefSeq" id="WP_307190686.1">
    <property type="nucleotide sequence ID" value="NZ_JAUSTZ010000003.1"/>
</dbReference>
<evidence type="ECO:0000313" key="2">
    <source>
        <dbReference type="Proteomes" id="UP001232245"/>
    </source>
</evidence>
<organism evidence="1 2">
    <name type="scientific">Metabacillus niabensis</name>
    <dbReference type="NCBI Taxonomy" id="324854"/>
    <lineage>
        <taxon>Bacteria</taxon>
        <taxon>Bacillati</taxon>
        <taxon>Bacillota</taxon>
        <taxon>Bacilli</taxon>
        <taxon>Bacillales</taxon>
        <taxon>Bacillaceae</taxon>
        <taxon>Metabacillus</taxon>
    </lineage>
</organism>
<keyword evidence="2" id="KW-1185">Reference proteome</keyword>
<keyword evidence="1" id="KW-0808">Transferase</keyword>
<dbReference type="GO" id="GO:0016301">
    <property type="term" value="F:kinase activity"/>
    <property type="evidence" value="ECO:0007669"/>
    <property type="project" value="UniProtKB-KW"/>
</dbReference>
<reference evidence="1 2" key="1">
    <citation type="submission" date="2023-07" db="EMBL/GenBank/DDBJ databases">
        <title>Genomic Encyclopedia of Type Strains, Phase IV (KMG-IV): sequencing the most valuable type-strain genomes for metagenomic binning, comparative biology and taxonomic classification.</title>
        <authorList>
            <person name="Goeker M."/>
        </authorList>
    </citation>
    <scope>NUCLEOTIDE SEQUENCE [LARGE SCALE GENOMIC DNA]</scope>
    <source>
        <strain evidence="1 2">DSM 17723</strain>
    </source>
</reference>
<name>A0ABT9Z1C1_9BACI</name>
<evidence type="ECO:0000313" key="1">
    <source>
        <dbReference type="EMBL" id="MDQ0226045.1"/>
    </source>
</evidence>